<gene>
    <name evidence="15" type="ORF">GDO86_009573</name>
</gene>
<evidence type="ECO:0000256" key="2">
    <source>
        <dbReference type="ARBA" id="ARBA00006000"/>
    </source>
</evidence>
<evidence type="ECO:0000256" key="6">
    <source>
        <dbReference type="ARBA" id="ARBA00022741"/>
    </source>
</evidence>
<evidence type="ECO:0000256" key="1">
    <source>
        <dbReference type="ARBA" id="ARBA00004141"/>
    </source>
</evidence>
<feature type="domain" description="P-type ATPase A" evidence="13">
    <location>
        <begin position="222"/>
        <end position="344"/>
    </location>
</feature>
<reference evidence="15" key="1">
    <citation type="thesis" date="2020" institute="ProQuest LLC" country="789 East Eisenhower Parkway, Ann Arbor, MI, USA">
        <title>Comparative Genomics and Chromosome Evolution.</title>
        <authorList>
            <person name="Mudd A.B."/>
        </authorList>
    </citation>
    <scope>NUCLEOTIDE SEQUENCE</scope>
    <source>
        <strain evidence="15">Female2</strain>
        <tissue evidence="15">Blood</tissue>
    </source>
</reference>
<dbReference type="GO" id="GO:0015203">
    <property type="term" value="F:polyamine transmembrane transporter activity"/>
    <property type="evidence" value="ECO:0007669"/>
    <property type="project" value="TreeGrafter"/>
</dbReference>
<dbReference type="NCBIfam" id="TIGR01657">
    <property type="entry name" value="P-ATPase-V"/>
    <property type="match status" value="1"/>
</dbReference>
<feature type="transmembrane region" description="Helical" evidence="12">
    <location>
        <begin position="44"/>
        <end position="63"/>
    </location>
</feature>
<dbReference type="FunFam" id="3.40.50.1000:FF:000068">
    <property type="entry name" value="Cation-transporting ATPase"/>
    <property type="match status" value="1"/>
</dbReference>
<dbReference type="Gene3D" id="3.40.50.1000">
    <property type="entry name" value="HAD superfamily/HAD-like"/>
    <property type="match status" value="1"/>
</dbReference>
<dbReference type="GO" id="GO:0006874">
    <property type="term" value="P:intracellular calcium ion homeostasis"/>
    <property type="evidence" value="ECO:0007669"/>
    <property type="project" value="TreeGrafter"/>
</dbReference>
<evidence type="ECO:0000256" key="10">
    <source>
        <dbReference type="ARBA" id="ARBA00022989"/>
    </source>
</evidence>
<evidence type="ECO:0000256" key="8">
    <source>
        <dbReference type="ARBA" id="ARBA00022842"/>
    </source>
</evidence>
<comment type="catalytic activity">
    <reaction evidence="12">
        <text>ATP + H2O = ADP + phosphate + H(+)</text>
        <dbReference type="Rhea" id="RHEA:13065"/>
        <dbReference type="ChEBI" id="CHEBI:15377"/>
        <dbReference type="ChEBI" id="CHEBI:15378"/>
        <dbReference type="ChEBI" id="CHEBI:30616"/>
        <dbReference type="ChEBI" id="CHEBI:43474"/>
        <dbReference type="ChEBI" id="CHEBI:456216"/>
    </reaction>
</comment>
<dbReference type="InterPro" id="IPR006544">
    <property type="entry name" value="P-type_TPase_V"/>
</dbReference>
<evidence type="ECO:0000256" key="7">
    <source>
        <dbReference type="ARBA" id="ARBA00022840"/>
    </source>
</evidence>
<keyword evidence="5 12" id="KW-0479">Metal-binding</keyword>
<dbReference type="SUPFAM" id="SSF81665">
    <property type="entry name" value="Calcium ATPase, transmembrane domain M"/>
    <property type="match status" value="1"/>
</dbReference>
<dbReference type="GO" id="GO:0016887">
    <property type="term" value="F:ATP hydrolysis activity"/>
    <property type="evidence" value="ECO:0007669"/>
    <property type="project" value="InterPro"/>
</dbReference>
<dbReference type="InterPro" id="IPR001757">
    <property type="entry name" value="P_typ_ATPase"/>
</dbReference>
<dbReference type="Gene3D" id="2.70.150.10">
    <property type="entry name" value="Calcium-transporting ATPase, cytoplasmic transduction domain A"/>
    <property type="match status" value="1"/>
</dbReference>
<keyword evidence="10 12" id="KW-1133">Transmembrane helix</keyword>
<sequence>MAYFLEDSWTSLRLEEKKFHLQVRRGFYSETEMFGYRTECCRQALCYLGYLLSLGFLRLLFYWKPELHVWCSCIPCSLEEADILLLRTTIRYIQVQKTRFVWNPADGLFRKVLDDNLSCSDIHSYFGSGFSKKEQEIRRIICGLNSVEVEITPIWKLLSKEILNPFYVFEAYSVGTWIATGYLEFSLAILVLTLVSILVSVIMLRMQSIKLNHMVKFHNNVMVTVLHKNGVIEEIPSRYLVPGDVIVLNRDDTYLPCDAILISGGCVTDEGMLTGESVPVTKTPLPFVSNSVPWKIQMGENYKGHVLYCGTKVIRIKPATDGLVKAVVLQTGFNTTKGDLVRSILYPKPVQFQLFKDVLWAMLLNSVVVAAGLTFATVVNVQNGATADDIVVMILLMLAVAIPVTLPPSLNIVNLYCQRRLKKEGIFCISPQRINLCGLVNLVCFDKEVHSFTSGCTLPWSPFLGAMASCHSLIVIDEKLHGDPLDLKMFQGSGWEIEDSKNMRAMNEKSCSSLTVKPGARAQPVPVKGIIILRQFPFSSVLQRMSVITRVVDEQRLTVFMKGAPEKVVSFCNIETVPSDFGTTLDCYTAQGFRVIGLAYKYLMPKEDSVIEKLERDEIETDLVFLGFLILENQLKPETKPVIEELTAANIRTVMLTGDNLQTACTVGINSGLVPKNGKLYLIESVAPEDNVPASITWNLVEKSKQDGNTYDKEPMKEGFITNEVSWDNNRSGKYFYAMSGKSLENVKQYFPNMFSDILLNGLIFARTTPKQKTALVEDLQKIDYCVAMCGDGANDCGALKIAHAGISLSELEASVASPFTSKTANISCVPQLLNEKSTILGNHQYLFQDLTNNLPVVFTMNLNRPAKKLAPYRPAGRLISPPMLPSLAVHFLLSLIVQVSMFTEIQNQTWFNATDVFSGCISQTQSYFNQTNQQEPLLGQNFYSTTFFPLSGINYITLEFVFSRGKPFRQPLYTNLQKVQSSVKKCTKI</sequence>
<evidence type="ECO:0000256" key="3">
    <source>
        <dbReference type="ARBA" id="ARBA00022553"/>
    </source>
</evidence>
<dbReference type="EMBL" id="JAACNH010000004">
    <property type="protein sequence ID" value="KAG8444442.1"/>
    <property type="molecule type" value="Genomic_DNA"/>
</dbReference>
<dbReference type="InterPro" id="IPR047819">
    <property type="entry name" value="P5A-ATPase_N"/>
</dbReference>
<dbReference type="Proteomes" id="UP000812440">
    <property type="component" value="Chromosome 5"/>
</dbReference>
<evidence type="ECO:0000256" key="11">
    <source>
        <dbReference type="ARBA" id="ARBA00023136"/>
    </source>
</evidence>
<dbReference type="PANTHER" id="PTHR45630">
    <property type="entry name" value="CATION-TRANSPORTING ATPASE-RELATED"/>
    <property type="match status" value="1"/>
</dbReference>
<comment type="caution">
    <text evidence="15">The sequence shown here is derived from an EMBL/GenBank/DDBJ whole genome shotgun (WGS) entry which is preliminary data.</text>
</comment>
<dbReference type="NCBIfam" id="TIGR01494">
    <property type="entry name" value="ATPase_P-type"/>
    <property type="match status" value="1"/>
</dbReference>
<evidence type="ECO:0000256" key="12">
    <source>
        <dbReference type="RuleBase" id="RU362082"/>
    </source>
</evidence>
<protein>
    <recommendedName>
        <fullName evidence="12">Cation-transporting ATPase</fullName>
        <ecNumber evidence="12">7.2.2.-</ecNumber>
    </recommendedName>
</protein>
<dbReference type="InterPro" id="IPR023298">
    <property type="entry name" value="ATPase_P-typ_TM_dom_sf"/>
</dbReference>
<dbReference type="GO" id="GO:0031902">
    <property type="term" value="C:late endosome membrane"/>
    <property type="evidence" value="ECO:0007669"/>
    <property type="project" value="TreeGrafter"/>
</dbReference>
<dbReference type="Pfam" id="PF12409">
    <property type="entry name" value="P5-ATPase"/>
    <property type="match status" value="1"/>
</dbReference>
<feature type="transmembrane region" description="Helical" evidence="12">
    <location>
        <begin position="358"/>
        <end position="378"/>
    </location>
</feature>
<dbReference type="GO" id="GO:0019829">
    <property type="term" value="F:ATPase-coupled monoatomic cation transmembrane transporter activity"/>
    <property type="evidence" value="ECO:0007669"/>
    <property type="project" value="UniProtKB-UniRule"/>
</dbReference>
<keyword evidence="8 12" id="KW-0460">Magnesium</keyword>
<dbReference type="InterPro" id="IPR023214">
    <property type="entry name" value="HAD_sf"/>
</dbReference>
<organism evidence="15 16">
    <name type="scientific">Hymenochirus boettgeri</name>
    <name type="common">Congo dwarf clawed frog</name>
    <dbReference type="NCBI Taxonomy" id="247094"/>
    <lineage>
        <taxon>Eukaryota</taxon>
        <taxon>Metazoa</taxon>
        <taxon>Chordata</taxon>
        <taxon>Craniata</taxon>
        <taxon>Vertebrata</taxon>
        <taxon>Euteleostomi</taxon>
        <taxon>Amphibia</taxon>
        <taxon>Batrachia</taxon>
        <taxon>Anura</taxon>
        <taxon>Pipoidea</taxon>
        <taxon>Pipidae</taxon>
        <taxon>Pipinae</taxon>
        <taxon>Hymenochirus</taxon>
    </lineage>
</organism>
<dbReference type="PANTHER" id="PTHR45630:SF18">
    <property type="entry name" value="CATION-TRANSPORTING ATPASE"/>
    <property type="match status" value="1"/>
</dbReference>
<evidence type="ECO:0000256" key="9">
    <source>
        <dbReference type="ARBA" id="ARBA00022967"/>
    </source>
</evidence>
<dbReference type="SUPFAM" id="SSF56784">
    <property type="entry name" value="HAD-like"/>
    <property type="match status" value="1"/>
</dbReference>
<dbReference type="SUPFAM" id="SSF81660">
    <property type="entry name" value="Metal cation-transporting ATPase, ATP-binding domain N"/>
    <property type="match status" value="1"/>
</dbReference>
<keyword evidence="9 12" id="KW-1278">Translocase</keyword>
<dbReference type="InterPro" id="IPR036412">
    <property type="entry name" value="HAD-like_sf"/>
</dbReference>
<dbReference type="GO" id="GO:0140358">
    <property type="term" value="F:P-type transmembrane transporter activity"/>
    <property type="evidence" value="ECO:0007669"/>
    <property type="project" value="InterPro"/>
</dbReference>
<keyword evidence="6 12" id="KW-0547">Nucleotide-binding</keyword>
<comment type="subcellular location">
    <subcellularLocation>
        <location evidence="1 12">Membrane</location>
        <topology evidence="1 12">Multi-pass membrane protein</topology>
    </subcellularLocation>
</comment>
<dbReference type="GO" id="GO:0046872">
    <property type="term" value="F:metal ion binding"/>
    <property type="evidence" value="ECO:0007669"/>
    <property type="project" value="UniProtKB-UniRule"/>
</dbReference>
<dbReference type="Gene3D" id="3.40.1110.10">
    <property type="entry name" value="Calcium-transporting ATPase, cytoplasmic domain N"/>
    <property type="match status" value="1"/>
</dbReference>
<dbReference type="EC" id="7.2.2.-" evidence="12"/>
<dbReference type="InterPro" id="IPR008250">
    <property type="entry name" value="ATPase_P-typ_transduc_dom_A_sf"/>
</dbReference>
<dbReference type="SUPFAM" id="SSF81653">
    <property type="entry name" value="Calcium ATPase, transduction domain A"/>
    <property type="match status" value="1"/>
</dbReference>
<dbReference type="FunFam" id="1.20.1110.10:FF:000023">
    <property type="entry name" value="Cation-transporting ATPase"/>
    <property type="match status" value="1"/>
</dbReference>
<dbReference type="PRINTS" id="PR00119">
    <property type="entry name" value="CATATPASE"/>
</dbReference>
<dbReference type="InterPro" id="IPR059000">
    <property type="entry name" value="ATPase_P-type_domA"/>
</dbReference>
<accession>A0A8T2JJG8</accession>
<dbReference type="Pfam" id="PF00122">
    <property type="entry name" value="E1-E2_ATPase"/>
    <property type="match status" value="1"/>
</dbReference>
<keyword evidence="4 12" id="KW-0812">Transmembrane</keyword>
<feature type="domain" description="P5B-type ATPase N-terminal" evidence="14">
    <location>
        <begin position="30"/>
        <end position="109"/>
    </location>
</feature>
<evidence type="ECO:0000313" key="15">
    <source>
        <dbReference type="EMBL" id="KAG8444442.1"/>
    </source>
</evidence>
<evidence type="ECO:0000256" key="5">
    <source>
        <dbReference type="ARBA" id="ARBA00022723"/>
    </source>
</evidence>
<evidence type="ECO:0000259" key="13">
    <source>
        <dbReference type="Pfam" id="PF00122"/>
    </source>
</evidence>
<comment type="caution">
    <text evidence="12">Lacks conserved residue(s) required for the propagation of feature annotation.</text>
</comment>
<evidence type="ECO:0000256" key="4">
    <source>
        <dbReference type="ARBA" id="ARBA00022692"/>
    </source>
</evidence>
<dbReference type="GO" id="GO:0005524">
    <property type="term" value="F:ATP binding"/>
    <property type="evidence" value="ECO:0007669"/>
    <property type="project" value="UniProtKB-UniRule"/>
</dbReference>
<keyword evidence="3" id="KW-0597">Phosphoprotein</keyword>
<evidence type="ECO:0000313" key="16">
    <source>
        <dbReference type="Proteomes" id="UP000812440"/>
    </source>
</evidence>
<name>A0A8T2JJG8_9PIPI</name>
<keyword evidence="16" id="KW-1185">Reference proteome</keyword>
<evidence type="ECO:0000259" key="14">
    <source>
        <dbReference type="Pfam" id="PF12409"/>
    </source>
</evidence>
<keyword evidence="11 12" id="KW-0472">Membrane</keyword>
<proteinExistence type="inferred from homology"/>
<feature type="transmembrane region" description="Helical" evidence="12">
    <location>
        <begin position="390"/>
        <end position="413"/>
    </location>
</feature>
<dbReference type="InterPro" id="IPR023299">
    <property type="entry name" value="ATPase_P-typ_cyto_dom_N"/>
</dbReference>
<dbReference type="Pfam" id="PF13246">
    <property type="entry name" value="Cation_ATPase"/>
    <property type="match status" value="1"/>
</dbReference>
<keyword evidence="7 12" id="KW-0067">ATP-binding</keyword>
<feature type="transmembrane region" description="Helical" evidence="12">
    <location>
        <begin position="185"/>
        <end position="204"/>
    </location>
</feature>
<comment type="similarity">
    <text evidence="2 12">Belongs to the cation transport ATPase (P-type) (TC 3.A.3) family. Type V subfamily.</text>
</comment>
<dbReference type="OrthoDB" id="48943at2759"/>
<dbReference type="AlphaFoldDB" id="A0A8T2JJG8"/>